<feature type="non-terminal residue" evidence="1">
    <location>
        <position position="52"/>
    </location>
</feature>
<dbReference type="EMBL" id="UINC01103163">
    <property type="protein sequence ID" value="SVC65336.1"/>
    <property type="molecule type" value="Genomic_DNA"/>
</dbReference>
<protein>
    <submittedName>
        <fullName evidence="1">Uncharacterized protein</fullName>
    </submittedName>
</protein>
<name>A0A382NWB1_9ZZZZ</name>
<gene>
    <name evidence="1" type="ORF">METZ01_LOCUS318190</name>
</gene>
<feature type="non-terminal residue" evidence="1">
    <location>
        <position position="1"/>
    </location>
</feature>
<proteinExistence type="predicted"/>
<dbReference type="AlphaFoldDB" id="A0A382NWB1"/>
<organism evidence="1">
    <name type="scientific">marine metagenome</name>
    <dbReference type="NCBI Taxonomy" id="408172"/>
    <lineage>
        <taxon>unclassified sequences</taxon>
        <taxon>metagenomes</taxon>
        <taxon>ecological metagenomes</taxon>
    </lineage>
</organism>
<accession>A0A382NWB1</accession>
<sequence length="52" mass="6036">VKRTKLISFNFFGSHTRKQLHCNIISEDRFSEASPMTDIEKRLEELSITLPA</sequence>
<evidence type="ECO:0000313" key="1">
    <source>
        <dbReference type="EMBL" id="SVC65336.1"/>
    </source>
</evidence>
<reference evidence="1" key="1">
    <citation type="submission" date="2018-05" db="EMBL/GenBank/DDBJ databases">
        <authorList>
            <person name="Lanie J.A."/>
            <person name="Ng W.-L."/>
            <person name="Kazmierczak K.M."/>
            <person name="Andrzejewski T.M."/>
            <person name="Davidsen T.M."/>
            <person name="Wayne K.J."/>
            <person name="Tettelin H."/>
            <person name="Glass J.I."/>
            <person name="Rusch D."/>
            <person name="Podicherti R."/>
            <person name="Tsui H.-C.T."/>
            <person name="Winkler M.E."/>
        </authorList>
    </citation>
    <scope>NUCLEOTIDE SEQUENCE</scope>
</reference>